<sequence>MNRVLEGVKPERLWYHFENIAQIPRCSKHEEAIREYIINFAKEKGLEYRVDSIGNVVVIKPADSGYENKPTVILQGHIDMVCEKNKDTEHDFSKDPIKLKVEGDWLTADGTTLGADNGIGVAAALAILEDKDFKTGRIEALFTIDEETGLTGAFNLDPSNLTGKILINLDSEEEGAIYIGCAGGRDTKFTMFVSEEAPTFEETGLEVKLTGLKGGHSGLNIHEGRGNAIKMAARILFELKKSVSYKIASFDAGDKHNAIPRECVFKIALNKNAVGLAKSIIESMAKKLQNEFKIVEPDFTYEIKDSNLPETTADFASTEEMVNLLMTIPHGVLMMSAAVEGLVETSTNLAVAKLQDDIFEVLASHRSSIASAIDWVGDMHRAIGEIFGTEVEQDEGYPGWTPNPDSEVLKLARESFKKVLGYEPEVKAIHAGLECGIISEKCGGLDAISFGPTIEGAHSPDERVSIKSTQVFWDCLVELLKDINK</sequence>
<dbReference type="RefSeq" id="WP_201328054.1">
    <property type="nucleotide sequence ID" value="NZ_AP017470.1"/>
</dbReference>
<dbReference type="EC" id="3.4.13.18" evidence="10"/>
<dbReference type="FunFam" id="3.40.630.10:FF:000018">
    <property type="entry name" value="Aminoacyl-histidine dipeptidase PepD"/>
    <property type="match status" value="1"/>
</dbReference>
<dbReference type="GO" id="GO:0046872">
    <property type="term" value="F:metal ion binding"/>
    <property type="evidence" value="ECO:0007669"/>
    <property type="project" value="UniProtKB-KW"/>
</dbReference>
<dbReference type="GO" id="GO:0006508">
    <property type="term" value="P:proteolysis"/>
    <property type="evidence" value="ECO:0007669"/>
    <property type="project" value="UniProtKB-KW"/>
</dbReference>
<evidence type="ECO:0000313" key="20">
    <source>
        <dbReference type="Proteomes" id="UP000595564"/>
    </source>
</evidence>
<dbReference type="CDD" id="cd03890">
    <property type="entry name" value="M20_pepD"/>
    <property type="match status" value="1"/>
</dbReference>
<dbReference type="PANTHER" id="PTHR43501">
    <property type="entry name" value="CYTOSOL NON-SPECIFIC DIPEPTIDASE"/>
    <property type="match status" value="1"/>
</dbReference>
<dbReference type="Pfam" id="PF01546">
    <property type="entry name" value="Peptidase_M20"/>
    <property type="match status" value="1"/>
</dbReference>
<evidence type="ECO:0000256" key="17">
    <source>
        <dbReference type="ARBA" id="ARBA00078074"/>
    </source>
</evidence>
<dbReference type="InterPro" id="IPR036264">
    <property type="entry name" value="Bact_exopeptidase_dim_dom"/>
</dbReference>
<keyword evidence="3" id="KW-0645">Protease</keyword>
<proteinExistence type="inferred from homology"/>
<evidence type="ECO:0000313" key="19">
    <source>
        <dbReference type="EMBL" id="BBB31722.1"/>
    </source>
</evidence>
<comment type="cofactor">
    <cofactor evidence="2">
        <name>Zn(2+)</name>
        <dbReference type="ChEBI" id="CHEBI:29105"/>
    </cofactor>
</comment>
<dbReference type="PANTHER" id="PTHR43501:SF1">
    <property type="entry name" value="CYTOSOL NON-SPECIFIC DIPEPTIDASE"/>
    <property type="match status" value="1"/>
</dbReference>
<evidence type="ECO:0000256" key="9">
    <source>
        <dbReference type="ARBA" id="ARBA00036421"/>
    </source>
</evidence>
<keyword evidence="4" id="KW-0479">Metal-binding</keyword>
<keyword evidence="5" id="KW-0378">Hydrolase</keyword>
<dbReference type="SUPFAM" id="SSF53187">
    <property type="entry name" value="Zn-dependent exopeptidases"/>
    <property type="match status" value="1"/>
</dbReference>
<evidence type="ECO:0000256" key="10">
    <source>
        <dbReference type="ARBA" id="ARBA00038976"/>
    </source>
</evidence>
<evidence type="ECO:0000256" key="11">
    <source>
        <dbReference type="ARBA" id="ARBA00044252"/>
    </source>
</evidence>
<dbReference type="GO" id="GO:0070573">
    <property type="term" value="F:metallodipeptidase activity"/>
    <property type="evidence" value="ECO:0007669"/>
    <property type="project" value="TreeGrafter"/>
</dbReference>
<comment type="similarity">
    <text evidence="12">Belongs to the peptidase M20C family.</text>
</comment>
<feature type="domain" description="Peptidase M20 dimerisation" evidence="18">
    <location>
        <begin position="209"/>
        <end position="293"/>
    </location>
</feature>
<keyword evidence="6" id="KW-0862">Zinc</keyword>
<keyword evidence="7" id="KW-0482">Metalloprotease</keyword>
<keyword evidence="8" id="KW-0170">Cobalt</keyword>
<evidence type="ECO:0000256" key="3">
    <source>
        <dbReference type="ARBA" id="ARBA00022670"/>
    </source>
</evidence>
<evidence type="ECO:0000256" key="8">
    <source>
        <dbReference type="ARBA" id="ARBA00023285"/>
    </source>
</evidence>
<dbReference type="InterPro" id="IPR002933">
    <property type="entry name" value="Peptidase_M20"/>
</dbReference>
<evidence type="ECO:0000259" key="18">
    <source>
        <dbReference type="Pfam" id="PF07687"/>
    </source>
</evidence>
<evidence type="ECO:0000256" key="6">
    <source>
        <dbReference type="ARBA" id="ARBA00022833"/>
    </source>
</evidence>
<dbReference type="AlphaFoldDB" id="A0A7R6PSD0"/>
<dbReference type="FunFam" id="3.40.630.10:FF:000015">
    <property type="entry name" value="Aminoacyl-histidine dipeptidase PepD"/>
    <property type="match status" value="1"/>
</dbReference>
<dbReference type="Pfam" id="PF07687">
    <property type="entry name" value="M20_dimer"/>
    <property type="match status" value="1"/>
</dbReference>
<protein>
    <recommendedName>
        <fullName evidence="13">Cytosol non-specific dipeptidase</fullName>
        <ecNumber evidence="10">3.4.13.18</ecNumber>
    </recommendedName>
    <alternativeName>
        <fullName evidence="16">Aminoacyl-histidine dipeptidase</fullName>
    </alternativeName>
    <alternativeName>
        <fullName evidence="15">Beta-alanyl-histidine dipeptidase</fullName>
    </alternativeName>
    <alternativeName>
        <fullName evidence="14">Carnosinase</fullName>
    </alternativeName>
    <alternativeName>
        <fullName evidence="11">Peptidase D</fullName>
    </alternativeName>
    <alternativeName>
        <fullName evidence="17">Xaa-His dipeptidase</fullName>
    </alternativeName>
</protein>
<dbReference type="InterPro" id="IPR011650">
    <property type="entry name" value="Peptidase_M20_dimer"/>
</dbReference>
<dbReference type="NCBIfam" id="TIGR01893">
    <property type="entry name" value="aa-his-dipept"/>
    <property type="match status" value="1"/>
</dbReference>
<evidence type="ECO:0000256" key="15">
    <source>
        <dbReference type="ARBA" id="ARBA00076004"/>
    </source>
</evidence>
<dbReference type="PRINTS" id="PR00934">
    <property type="entry name" value="XHISDIPTASE"/>
</dbReference>
<evidence type="ECO:0000256" key="12">
    <source>
        <dbReference type="ARBA" id="ARBA00061423"/>
    </source>
</evidence>
<keyword evidence="20" id="KW-1185">Reference proteome</keyword>
<dbReference type="Proteomes" id="UP000595564">
    <property type="component" value="Chromosome"/>
</dbReference>
<evidence type="ECO:0000256" key="1">
    <source>
        <dbReference type="ARBA" id="ARBA00001941"/>
    </source>
</evidence>
<accession>A0A7R6PSD0</accession>
<name>A0A7R6PSD0_9BACT</name>
<evidence type="ECO:0000256" key="5">
    <source>
        <dbReference type="ARBA" id="ARBA00022801"/>
    </source>
</evidence>
<evidence type="ECO:0000256" key="7">
    <source>
        <dbReference type="ARBA" id="ARBA00023049"/>
    </source>
</evidence>
<evidence type="ECO:0000256" key="4">
    <source>
        <dbReference type="ARBA" id="ARBA00022723"/>
    </source>
</evidence>
<evidence type="ECO:0000256" key="16">
    <source>
        <dbReference type="ARBA" id="ARBA00077688"/>
    </source>
</evidence>
<reference evidence="19 20" key="1">
    <citation type="journal article" date="2012" name="Extremophiles">
        <title>Thermotomaculum hydrothermale gen. nov., sp. nov., a novel heterotrophic thermophile within the phylum Acidobacteria from a deep-sea hydrothermal vent chimney in the Southern Okinawa Trough.</title>
        <authorList>
            <person name="Izumi H."/>
            <person name="Nunoura T."/>
            <person name="Miyazaki M."/>
            <person name="Mino S."/>
            <person name="Toki T."/>
            <person name="Takai K."/>
            <person name="Sako Y."/>
            <person name="Sawabe T."/>
            <person name="Nakagawa S."/>
        </authorList>
    </citation>
    <scope>NUCLEOTIDE SEQUENCE [LARGE SCALE GENOMIC DNA]</scope>
    <source>
        <strain evidence="19 20">AC55</strain>
    </source>
</reference>
<evidence type="ECO:0000256" key="14">
    <source>
        <dbReference type="ARBA" id="ARBA00075285"/>
    </source>
</evidence>
<comment type="catalytic activity">
    <reaction evidence="9">
        <text>Hydrolysis of dipeptides, preferentially hydrophobic dipeptides including prolyl amino acids.</text>
        <dbReference type="EC" id="3.4.13.18"/>
    </reaction>
</comment>
<evidence type="ECO:0000256" key="13">
    <source>
        <dbReference type="ARBA" id="ARBA00071271"/>
    </source>
</evidence>
<dbReference type="EMBL" id="AP017470">
    <property type="protein sequence ID" value="BBB31722.1"/>
    <property type="molecule type" value="Genomic_DNA"/>
</dbReference>
<gene>
    <name evidence="19" type="primary">pepD</name>
    <name evidence="19" type="ORF">TTHT_0073</name>
</gene>
<dbReference type="PIRSF" id="PIRSF016599">
    <property type="entry name" value="Xaa-His_dipept"/>
    <property type="match status" value="1"/>
</dbReference>
<dbReference type="InterPro" id="IPR001160">
    <property type="entry name" value="Peptidase_M20C"/>
</dbReference>
<dbReference type="Gene3D" id="3.40.630.10">
    <property type="entry name" value="Zn peptidases"/>
    <property type="match status" value="2"/>
</dbReference>
<dbReference type="GO" id="GO:0005829">
    <property type="term" value="C:cytosol"/>
    <property type="evidence" value="ECO:0007669"/>
    <property type="project" value="TreeGrafter"/>
</dbReference>
<comment type="cofactor">
    <cofactor evidence="1">
        <name>Co(2+)</name>
        <dbReference type="ChEBI" id="CHEBI:48828"/>
    </cofactor>
</comment>
<dbReference type="KEGG" id="thyd:TTHT_0073"/>
<evidence type="ECO:0000256" key="2">
    <source>
        <dbReference type="ARBA" id="ARBA00001947"/>
    </source>
</evidence>
<dbReference type="SUPFAM" id="SSF55031">
    <property type="entry name" value="Bacterial exopeptidase dimerisation domain"/>
    <property type="match status" value="1"/>
</dbReference>
<organism evidence="19 20">
    <name type="scientific">Thermotomaculum hydrothermale</name>
    <dbReference type="NCBI Taxonomy" id="981385"/>
    <lineage>
        <taxon>Bacteria</taxon>
        <taxon>Pseudomonadati</taxon>
        <taxon>Acidobacteriota</taxon>
        <taxon>Holophagae</taxon>
        <taxon>Thermotomaculales</taxon>
        <taxon>Thermotomaculaceae</taxon>
        <taxon>Thermotomaculum</taxon>
    </lineage>
</organism>